<proteinExistence type="predicted"/>
<dbReference type="Proteomes" id="UP000271624">
    <property type="component" value="Unassembled WGS sequence"/>
</dbReference>
<dbReference type="RefSeq" id="WP_127082885.1">
    <property type="nucleotide sequence ID" value="NZ_RSCL01000011.1"/>
</dbReference>
<name>A0A3S1CC12_9CYAN</name>
<evidence type="ECO:0008006" key="3">
    <source>
        <dbReference type="Google" id="ProtNLM"/>
    </source>
</evidence>
<reference evidence="1" key="1">
    <citation type="submission" date="2018-12" db="EMBL/GenBank/DDBJ databases">
        <authorList>
            <person name="Will S."/>
            <person name="Neumann-Schaal M."/>
            <person name="Henke P."/>
        </authorList>
    </citation>
    <scope>NUCLEOTIDE SEQUENCE</scope>
    <source>
        <strain evidence="1">PCC 7102</strain>
    </source>
</reference>
<sequence>MNISTQQDSFKVFLSYSAHDVAKKQSQGISSAEATKKVYLNSLATYAVEYYLNCMSFETIKDRDSSQNPWMQSFINAADVEVKNIGKLECFPVLSTTKQCQIPQEVASDRIGYIFVQINSSLDEAHIIGFTPNVTVQSAPTITLNQLQSVDNLLEYLTQKEQAAIVNISKWIQGLITEGWQNLENILNPQQLAFVRSRQFSITQAKKIDLGLQLDSTPIALVARVASENEDTINMTIQACPLESTYLPQGLELIVNDENGESVLNATSREHDNWVEVTLSAQVGEKFSVDICLGESKVTQEFIV</sequence>
<dbReference type="InterPro" id="IPR014951">
    <property type="entry name" value="DUF1822"/>
</dbReference>
<dbReference type="EMBL" id="RSCL01000011">
    <property type="protein sequence ID" value="RUT04263.1"/>
    <property type="molecule type" value="Genomic_DNA"/>
</dbReference>
<gene>
    <name evidence="1" type="ORF">DSM106972_044910</name>
</gene>
<dbReference type="OrthoDB" id="512705at2"/>
<evidence type="ECO:0000313" key="1">
    <source>
        <dbReference type="EMBL" id="RUT04263.1"/>
    </source>
</evidence>
<reference evidence="1" key="2">
    <citation type="journal article" date="2019" name="Genome Biol. Evol.">
        <title>Day and night: Metabolic profiles and evolutionary relationships of six axenic non-marine cyanobacteria.</title>
        <authorList>
            <person name="Will S.E."/>
            <person name="Henke P."/>
            <person name="Boedeker C."/>
            <person name="Huang S."/>
            <person name="Brinkmann H."/>
            <person name="Rohde M."/>
            <person name="Jarek M."/>
            <person name="Friedl T."/>
            <person name="Seufert S."/>
            <person name="Schumacher M."/>
            <person name="Overmann J."/>
            <person name="Neumann-Schaal M."/>
            <person name="Petersen J."/>
        </authorList>
    </citation>
    <scope>NUCLEOTIDE SEQUENCE [LARGE SCALE GENOMIC DNA]</scope>
    <source>
        <strain evidence="1">PCC 7102</strain>
    </source>
</reference>
<dbReference type="AlphaFoldDB" id="A0A3S1CC12"/>
<evidence type="ECO:0000313" key="2">
    <source>
        <dbReference type="Proteomes" id="UP000271624"/>
    </source>
</evidence>
<keyword evidence="2" id="KW-1185">Reference proteome</keyword>
<accession>A0A3S1CC12</accession>
<organism evidence="1 2">
    <name type="scientific">Dulcicalothrix desertica PCC 7102</name>
    <dbReference type="NCBI Taxonomy" id="232991"/>
    <lineage>
        <taxon>Bacteria</taxon>
        <taxon>Bacillati</taxon>
        <taxon>Cyanobacteriota</taxon>
        <taxon>Cyanophyceae</taxon>
        <taxon>Nostocales</taxon>
        <taxon>Calotrichaceae</taxon>
        <taxon>Dulcicalothrix</taxon>
    </lineage>
</organism>
<comment type="caution">
    <text evidence="1">The sequence shown here is derived from an EMBL/GenBank/DDBJ whole genome shotgun (WGS) entry which is preliminary data.</text>
</comment>
<dbReference type="Pfam" id="PF08852">
    <property type="entry name" value="DUF1822"/>
    <property type="match status" value="1"/>
</dbReference>
<protein>
    <recommendedName>
        <fullName evidence="3">DUF1822 domain-containing protein</fullName>
    </recommendedName>
</protein>